<dbReference type="OrthoDB" id="424286at2"/>
<sequence>MVDETNIPSLKSLEYLPYIDDRGQLPEQLQSKIGVYAIYDQEHALQFVGYSRDVYLSLRQHLVRQPHHCYWVKAQTIERPSRTLLENIEKAWIAENGSIPLGNTDNKDKWTQPIDVRAVMTPEEKTHYENPVNDELTQTKIIKNVARRVEAEISTLLEARGLQAQIRFNPKLKEDGLLDLK</sequence>
<evidence type="ECO:0000313" key="2">
    <source>
        <dbReference type="Proteomes" id="UP000076925"/>
    </source>
</evidence>
<dbReference type="Proteomes" id="UP000076925">
    <property type="component" value="Unassembled WGS sequence"/>
</dbReference>
<dbReference type="EMBL" id="ANNX02000047">
    <property type="protein sequence ID" value="KYC35975.1"/>
    <property type="molecule type" value="Genomic_DNA"/>
</dbReference>
<dbReference type="RefSeq" id="WP_017748624.1">
    <property type="nucleotide sequence ID" value="NZ_KQ976354.1"/>
</dbReference>
<dbReference type="InterPro" id="IPR049578">
    <property type="entry name" value="CAXIP1-like_GIY-YIG_dom"/>
</dbReference>
<accession>A0A139WU50</accession>
<evidence type="ECO:0000313" key="1">
    <source>
        <dbReference type="EMBL" id="KYC35975.1"/>
    </source>
</evidence>
<keyword evidence="2" id="KW-1185">Reference proteome</keyword>
<organism evidence="1 2">
    <name type="scientific">Scytonema hofmannii PCC 7110</name>
    <dbReference type="NCBI Taxonomy" id="128403"/>
    <lineage>
        <taxon>Bacteria</taxon>
        <taxon>Bacillati</taxon>
        <taxon>Cyanobacteriota</taxon>
        <taxon>Cyanophyceae</taxon>
        <taxon>Nostocales</taxon>
        <taxon>Scytonemataceae</taxon>
        <taxon>Scytonema</taxon>
    </lineage>
</organism>
<comment type="caution">
    <text evidence="1">The sequence shown here is derived from an EMBL/GenBank/DDBJ whole genome shotgun (WGS) entry which is preliminary data.</text>
</comment>
<gene>
    <name evidence="1" type="ORF">WA1_40215</name>
</gene>
<dbReference type="CDD" id="cd10450">
    <property type="entry name" value="GIY-YIG_AtGrxS16_like"/>
    <property type="match status" value="1"/>
</dbReference>
<name>A0A139WU50_9CYAN</name>
<reference evidence="1 2" key="1">
    <citation type="journal article" date="2013" name="Genome Biol. Evol.">
        <title>Genomes of Stigonematalean cyanobacteria (subsection V) and the evolution of oxygenic photosynthesis from prokaryotes to plastids.</title>
        <authorList>
            <person name="Dagan T."/>
            <person name="Roettger M."/>
            <person name="Stucken K."/>
            <person name="Landan G."/>
            <person name="Koch R."/>
            <person name="Major P."/>
            <person name="Gould S.B."/>
            <person name="Goremykin V.V."/>
            <person name="Rippka R."/>
            <person name="Tandeau de Marsac N."/>
            <person name="Gugger M."/>
            <person name="Lockhart P.J."/>
            <person name="Allen J.F."/>
            <person name="Brune I."/>
            <person name="Maus I."/>
            <person name="Puhler A."/>
            <person name="Martin W.F."/>
        </authorList>
    </citation>
    <scope>NUCLEOTIDE SEQUENCE [LARGE SCALE GENOMIC DNA]</scope>
    <source>
        <strain evidence="1 2">PCC 7110</strain>
    </source>
</reference>
<dbReference type="AlphaFoldDB" id="A0A139WU50"/>
<dbReference type="STRING" id="128403.WA1_40215"/>
<proteinExistence type="predicted"/>
<protein>
    <submittedName>
        <fullName evidence="1">Nuclease subunit of the excinuclease complex</fullName>
    </submittedName>
</protein>